<keyword evidence="1" id="KW-1003">Cell membrane</keyword>
<keyword evidence="3 5" id="KW-1133">Transmembrane helix</keyword>
<evidence type="ECO:0000256" key="2">
    <source>
        <dbReference type="ARBA" id="ARBA00022692"/>
    </source>
</evidence>
<dbReference type="InterPro" id="IPR003810">
    <property type="entry name" value="Mntp/YtaF"/>
</dbReference>
<dbReference type="AlphaFoldDB" id="A0A4Y7RTB7"/>
<dbReference type="Proteomes" id="UP000297597">
    <property type="component" value="Unassembled WGS sequence"/>
</dbReference>
<organism evidence="6 7">
    <name type="scientific">Pelotomaculum propionicicum</name>
    <dbReference type="NCBI Taxonomy" id="258475"/>
    <lineage>
        <taxon>Bacteria</taxon>
        <taxon>Bacillati</taxon>
        <taxon>Bacillota</taxon>
        <taxon>Clostridia</taxon>
        <taxon>Eubacteriales</taxon>
        <taxon>Desulfotomaculaceae</taxon>
        <taxon>Pelotomaculum</taxon>
    </lineage>
</organism>
<dbReference type="PANTHER" id="PTHR35529">
    <property type="entry name" value="MANGANESE EFFLUX PUMP MNTP-RELATED"/>
    <property type="match status" value="1"/>
</dbReference>
<dbReference type="Pfam" id="PF02659">
    <property type="entry name" value="Mntp"/>
    <property type="match status" value="1"/>
</dbReference>
<sequence length="213" mass="23160">MEKLHLLIMLLLALSSNLDNLLISISCGTRKINIPPATNLLIAVITGAVTLAAMLAGKFIHGFIHPWYANYLGSLLIVFSGIRIFINEMLKTCAYTAGYKRDPISASKKQPAFCQLFNYRSVNFFNRYRTVSLKEGFFLGLALALNNLANGIGAGLTGLSHILTPLFVAAFSLISIWLGLKIGYNCLSRLPVGLAGPASGALLILIGLFEMFY</sequence>
<feature type="transmembrane region" description="Helical" evidence="5">
    <location>
        <begin position="67"/>
        <end position="86"/>
    </location>
</feature>
<gene>
    <name evidence="6" type="primary">mntP_2</name>
    <name evidence="6" type="ORF">Pmgp_01336</name>
</gene>
<feature type="transmembrane region" description="Helical" evidence="5">
    <location>
        <begin position="192"/>
        <end position="212"/>
    </location>
</feature>
<dbReference type="EMBL" id="QFFZ01000010">
    <property type="protein sequence ID" value="TEB11969.1"/>
    <property type="molecule type" value="Genomic_DNA"/>
</dbReference>
<dbReference type="RefSeq" id="WP_134213199.1">
    <property type="nucleotide sequence ID" value="NZ_QFFZ01000010.1"/>
</dbReference>
<feature type="transmembrane region" description="Helical" evidence="5">
    <location>
        <begin position="162"/>
        <end position="180"/>
    </location>
</feature>
<feature type="transmembrane region" description="Helical" evidence="5">
    <location>
        <begin position="137"/>
        <end position="156"/>
    </location>
</feature>
<name>A0A4Y7RTB7_9FIRM</name>
<keyword evidence="4 5" id="KW-0472">Membrane</keyword>
<keyword evidence="7" id="KW-1185">Reference proteome</keyword>
<comment type="caution">
    <text evidence="6">The sequence shown here is derived from an EMBL/GenBank/DDBJ whole genome shotgun (WGS) entry which is preliminary data.</text>
</comment>
<reference evidence="6 7" key="1">
    <citation type="journal article" date="2018" name="Environ. Microbiol.">
        <title>Novel energy conservation strategies and behaviour of Pelotomaculum schinkii driving syntrophic propionate catabolism.</title>
        <authorList>
            <person name="Hidalgo-Ahumada C.A.P."/>
            <person name="Nobu M.K."/>
            <person name="Narihiro T."/>
            <person name="Tamaki H."/>
            <person name="Liu W.T."/>
            <person name="Kamagata Y."/>
            <person name="Stams A.J.M."/>
            <person name="Imachi H."/>
            <person name="Sousa D.Z."/>
        </authorList>
    </citation>
    <scope>NUCLEOTIDE SEQUENCE [LARGE SCALE GENOMIC DNA]</scope>
    <source>
        <strain evidence="6 7">MGP</strain>
    </source>
</reference>
<evidence type="ECO:0000256" key="4">
    <source>
        <dbReference type="ARBA" id="ARBA00023136"/>
    </source>
</evidence>
<evidence type="ECO:0000256" key="5">
    <source>
        <dbReference type="SAM" id="Phobius"/>
    </source>
</evidence>
<keyword evidence="2 5" id="KW-0812">Transmembrane</keyword>
<evidence type="ECO:0000256" key="3">
    <source>
        <dbReference type="ARBA" id="ARBA00022989"/>
    </source>
</evidence>
<accession>A0A4Y7RTB7</accession>
<dbReference type="OrthoDB" id="1679205at2"/>
<proteinExistence type="predicted"/>
<feature type="transmembrane region" description="Helical" evidence="5">
    <location>
        <begin position="40"/>
        <end position="61"/>
    </location>
</feature>
<evidence type="ECO:0000313" key="7">
    <source>
        <dbReference type="Proteomes" id="UP000297597"/>
    </source>
</evidence>
<feature type="transmembrane region" description="Helical" evidence="5">
    <location>
        <begin position="6"/>
        <end position="28"/>
    </location>
</feature>
<protein>
    <submittedName>
        <fullName evidence="6">Manganese efflux pump MntP</fullName>
    </submittedName>
</protein>
<dbReference type="PANTHER" id="PTHR35529:SF2">
    <property type="entry name" value="SPORULATION PROTEIN YTAF-RELATED"/>
    <property type="match status" value="1"/>
</dbReference>
<evidence type="ECO:0000313" key="6">
    <source>
        <dbReference type="EMBL" id="TEB11969.1"/>
    </source>
</evidence>
<evidence type="ECO:0000256" key="1">
    <source>
        <dbReference type="ARBA" id="ARBA00022475"/>
    </source>
</evidence>